<dbReference type="RefSeq" id="XP_060670892.1">
    <property type="nucleotide sequence ID" value="XM_060814909.1"/>
</dbReference>
<dbReference type="InterPro" id="IPR003591">
    <property type="entry name" value="Leu-rich_rpt_typical-subtyp"/>
</dbReference>
<evidence type="ECO:0000256" key="3">
    <source>
        <dbReference type="ARBA" id="ARBA00022737"/>
    </source>
</evidence>
<keyword evidence="3" id="KW-0677">Repeat</keyword>
<keyword evidence="4" id="KW-1133">Transmembrane helix</keyword>
<dbReference type="Gene3D" id="3.80.10.10">
    <property type="entry name" value="Ribonuclease Inhibitor"/>
    <property type="match status" value="5"/>
</dbReference>
<dbReference type="Pfam" id="PF08263">
    <property type="entry name" value="LRRNT_2"/>
    <property type="match status" value="1"/>
</dbReference>
<dbReference type="PANTHER" id="PTHR48004:SF103">
    <property type="entry name" value="OS01G0515300 PROTEIN"/>
    <property type="match status" value="1"/>
</dbReference>
<evidence type="ECO:0000256" key="4">
    <source>
        <dbReference type="ARBA" id="ARBA00022989"/>
    </source>
</evidence>
<dbReference type="PROSITE" id="PS51450">
    <property type="entry name" value="LRR"/>
    <property type="match status" value="1"/>
</dbReference>
<dbReference type="Pfam" id="PF00560">
    <property type="entry name" value="LRR_1"/>
    <property type="match status" value="12"/>
</dbReference>
<protein>
    <submittedName>
        <fullName evidence="9">LRR receptor-like serine/threonine-protein kinase ERL1</fullName>
    </submittedName>
</protein>
<sequence length="751" mass="81979">MEAITWLPLMFLILCSVRGELLPNIGAHLMNCMESDREALIDFKNGLHDPANRLSSWKGSNCCHWRGISCENTTGAVIAVDLRNPHPTYNYNDESLDSGAIPLNLANLSSLQYLDVSCDDIWEESSLFVDNLKGSSGSIPPPTFLNLTSLVVLDLSDNQFLPKVLDFLVNVSSLVTLDMSNNSLDGRIPLDFSELPNLQFLYLGANGLSESCHQMLGGRWEKIQDLDFGRNDLHRKLPSSIGNLTFLSHLDLSGNSVDGGIPSSIRKLCNLILLDVSDNYINETLPKFLEGIEICLSRKPFPILQSFDLSYNYLVGNLPEWLGHIENLVELDLSLNYLNGQIPAFFGSLQNLSRGPLPSLQYLDLSDNYLVGNLPEWLCQLENLVNLNLWCNSLNGSIAASFGSLQNLSRRPLPNLQSLDLSDNHLQNLTIMLLGGNELNGTLLESLGQLSGLRKFNVSSNQLTGLFSCNEFLPFGSFVSDLAQVTKAGNIVPGLEVFDLSNNNLRGSIPSSIGNCSDLSALDISNNHLSGTIRTFLGQLRGLKTLHLNDNRVYGQLPSSFQNLSSLATLNLGNNRLNGRIPPWIGKVFESLRILGLRANSFSRELPALLSNLSSLHILDVAENQFTGNIPASFGHFKGQLLRYTKTLSLVTMLDLSGNNLSGGLPIEMTNLLGLVVLNLFSGAIPQSLGSLSFLGYLNLSNNELSGPIPDNDHMLTFSASSFVGNVGLCGGPLSVKCPGDDENEKPDKDG</sequence>
<evidence type="ECO:0000256" key="5">
    <source>
        <dbReference type="ARBA" id="ARBA00023136"/>
    </source>
</evidence>
<evidence type="ECO:0000256" key="2">
    <source>
        <dbReference type="ARBA" id="ARBA00022692"/>
    </source>
</evidence>
<keyword evidence="2" id="KW-0812">Transmembrane</keyword>
<reference evidence="9" key="2">
    <citation type="submission" date="2025-08" db="UniProtKB">
        <authorList>
            <consortium name="RefSeq"/>
        </authorList>
    </citation>
    <scope>IDENTIFICATION</scope>
    <source>
        <tissue evidence="9">Seedling</tissue>
    </source>
</reference>
<keyword evidence="8" id="KW-1185">Reference proteome</keyword>
<dbReference type="InterPro" id="IPR032675">
    <property type="entry name" value="LRR_dom_sf"/>
</dbReference>
<keyword evidence="5" id="KW-0472">Membrane</keyword>
<dbReference type="InterPro" id="IPR001611">
    <property type="entry name" value="Leu-rich_rpt"/>
</dbReference>
<dbReference type="InterPro" id="IPR013210">
    <property type="entry name" value="LRR_N_plant-typ"/>
</dbReference>
<evidence type="ECO:0000313" key="8">
    <source>
        <dbReference type="Proteomes" id="UP001652623"/>
    </source>
</evidence>
<feature type="domain" description="Leucine-rich repeat-containing N-terminal plant-type" evidence="7">
    <location>
        <begin position="34"/>
        <end position="70"/>
    </location>
</feature>
<evidence type="ECO:0000313" key="9">
    <source>
        <dbReference type="RefSeq" id="XP_060670892.1"/>
    </source>
</evidence>
<organism evidence="8 9">
    <name type="scientific">Ziziphus jujuba</name>
    <name type="common">Chinese jujube</name>
    <name type="synonym">Ziziphus sativa</name>
    <dbReference type="NCBI Taxonomy" id="326968"/>
    <lineage>
        <taxon>Eukaryota</taxon>
        <taxon>Viridiplantae</taxon>
        <taxon>Streptophyta</taxon>
        <taxon>Embryophyta</taxon>
        <taxon>Tracheophyta</taxon>
        <taxon>Spermatophyta</taxon>
        <taxon>Magnoliopsida</taxon>
        <taxon>eudicotyledons</taxon>
        <taxon>Gunneridae</taxon>
        <taxon>Pentapetalae</taxon>
        <taxon>rosids</taxon>
        <taxon>fabids</taxon>
        <taxon>Rosales</taxon>
        <taxon>Rhamnaceae</taxon>
        <taxon>Paliureae</taxon>
        <taxon>Ziziphus</taxon>
    </lineage>
</organism>
<dbReference type="PRINTS" id="PR00019">
    <property type="entry name" value="LEURICHRPT"/>
</dbReference>
<evidence type="ECO:0000259" key="7">
    <source>
        <dbReference type="Pfam" id="PF08263"/>
    </source>
</evidence>
<reference evidence="8" key="1">
    <citation type="submission" date="2025-05" db="UniProtKB">
        <authorList>
            <consortium name="RefSeq"/>
        </authorList>
    </citation>
    <scope>NUCLEOTIDE SEQUENCE [LARGE SCALE GENOMIC DNA]</scope>
</reference>
<feature type="chain" id="PRO_5046493351" evidence="6">
    <location>
        <begin position="20"/>
        <end position="751"/>
    </location>
</feature>
<dbReference type="PANTHER" id="PTHR48004">
    <property type="entry name" value="OS01G0149700 PROTEIN"/>
    <property type="match status" value="1"/>
</dbReference>
<feature type="signal peptide" evidence="6">
    <location>
        <begin position="1"/>
        <end position="19"/>
    </location>
</feature>
<dbReference type="Proteomes" id="UP001652623">
    <property type="component" value="Chromosome 2"/>
</dbReference>
<evidence type="ECO:0000256" key="6">
    <source>
        <dbReference type="SAM" id="SignalP"/>
    </source>
</evidence>
<keyword evidence="6" id="KW-0732">Signal</keyword>
<gene>
    <name evidence="9" type="primary">LOC107417478</name>
</gene>
<name>A0ABM4A2D3_ZIZJJ</name>
<dbReference type="SMART" id="SM00369">
    <property type="entry name" value="LRR_TYP"/>
    <property type="match status" value="10"/>
</dbReference>
<keyword evidence="1" id="KW-0433">Leucine-rich repeat</keyword>
<dbReference type="InterPro" id="IPR052941">
    <property type="entry name" value="StomDev_PlantInt_Reg"/>
</dbReference>
<dbReference type="SUPFAM" id="SSF52047">
    <property type="entry name" value="RNI-like"/>
    <property type="match status" value="1"/>
</dbReference>
<evidence type="ECO:0000256" key="1">
    <source>
        <dbReference type="ARBA" id="ARBA00022614"/>
    </source>
</evidence>
<proteinExistence type="predicted"/>
<dbReference type="SUPFAM" id="SSF52058">
    <property type="entry name" value="L domain-like"/>
    <property type="match status" value="2"/>
</dbReference>
<dbReference type="GeneID" id="107417478"/>
<accession>A0ABM4A2D3</accession>